<dbReference type="EMBL" id="CP010803">
    <property type="protein sequence ID" value="AJY47048.1"/>
    <property type="molecule type" value="Genomic_DNA"/>
</dbReference>
<accession>A0A0D5LUL6</accession>
<evidence type="ECO:0000313" key="1">
    <source>
        <dbReference type="EMBL" id="AJY47048.1"/>
    </source>
</evidence>
<gene>
    <name evidence="1" type="ORF">TM49_17380</name>
</gene>
<reference evidence="1 2" key="1">
    <citation type="journal article" date="2015" name="Genome Announc.">
        <title>Complete genome sequence of Martelella endophytica YC6887, which has antifungal activity associated with a halophyte.</title>
        <authorList>
            <person name="Khan A."/>
            <person name="Khan H."/>
            <person name="Chung E.J."/>
            <person name="Hossain M.T."/>
            <person name="Chung Y.R."/>
        </authorList>
    </citation>
    <scope>NUCLEOTIDE SEQUENCE [LARGE SCALE GENOMIC DNA]</scope>
    <source>
        <strain evidence="1">YC6887</strain>
    </source>
</reference>
<dbReference type="HOGENOM" id="CLU_134299_0_0_5"/>
<dbReference type="Proteomes" id="UP000032611">
    <property type="component" value="Chromosome"/>
</dbReference>
<name>A0A0D5LUL6_MAREN</name>
<evidence type="ECO:0008006" key="3">
    <source>
        <dbReference type="Google" id="ProtNLM"/>
    </source>
</evidence>
<dbReference type="Gene3D" id="2.40.300.10">
    <property type="entry name" value="Head decoration protein D"/>
    <property type="match status" value="1"/>
</dbReference>
<keyword evidence="2" id="KW-1185">Reference proteome</keyword>
<dbReference type="AlphaFoldDB" id="A0A0D5LUL6"/>
<dbReference type="STRING" id="1486262.TM49_17380"/>
<protein>
    <recommendedName>
        <fullName evidence="3">Head decoration protein</fullName>
    </recommendedName>
</protein>
<dbReference type="OrthoDB" id="7032972at2"/>
<evidence type="ECO:0000313" key="2">
    <source>
        <dbReference type="Proteomes" id="UP000032611"/>
    </source>
</evidence>
<organism evidence="1 2">
    <name type="scientific">Martelella endophytica</name>
    <dbReference type="NCBI Taxonomy" id="1486262"/>
    <lineage>
        <taxon>Bacteria</taxon>
        <taxon>Pseudomonadati</taxon>
        <taxon>Pseudomonadota</taxon>
        <taxon>Alphaproteobacteria</taxon>
        <taxon>Hyphomicrobiales</taxon>
        <taxon>Aurantimonadaceae</taxon>
        <taxon>Martelella</taxon>
    </lineage>
</organism>
<dbReference type="KEGG" id="mey:TM49_17380"/>
<sequence>METASFAPNDLIVGDVQVITRTVTIASGQILSRGAVLGEITASSRHTLSLAAADDGSEEPSCILAFDVDATGGDVDAQAYFGAAVDASKLTIGAGHDAASVERAFRRKGAALYVRALD</sequence>
<dbReference type="PATRIC" id="fig|1486262.3.peg.3596"/>
<dbReference type="InterPro" id="IPR004195">
    <property type="entry name" value="Head_decoration_D"/>
</dbReference>
<dbReference type="Pfam" id="PF02924">
    <property type="entry name" value="HDPD"/>
    <property type="match status" value="1"/>
</dbReference>
<dbReference type="RefSeq" id="WP_045683126.1">
    <property type="nucleotide sequence ID" value="NZ_CP010803.1"/>
</dbReference>
<proteinExistence type="predicted"/>